<reference evidence="3" key="1">
    <citation type="journal article" date="2011" name="Proc. Natl. Acad. Sci. U.S.A.">
        <title>Obligate biotrophy features unraveled by the genomic analysis of rust fungi.</title>
        <authorList>
            <person name="Duplessis S."/>
            <person name="Cuomo C.A."/>
            <person name="Lin Y.-C."/>
            <person name="Aerts A."/>
            <person name="Tisserant E."/>
            <person name="Veneault-Fourrey C."/>
            <person name="Joly D.L."/>
            <person name="Hacquard S."/>
            <person name="Amselem J."/>
            <person name="Cantarel B.L."/>
            <person name="Chiu R."/>
            <person name="Coutinho P.M."/>
            <person name="Feau N."/>
            <person name="Field M."/>
            <person name="Frey P."/>
            <person name="Gelhaye E."/>
            <person name="Goldberg J."/>
            <person name="Grabherr M.G."/>
            <person name="Kodira C.D."/>
            <person name="Kohler A."/>
            <person name="Kuees U."/>
            <person name="Lindquist E.A."/>
            <person name="Lucas S.M."/>
            <person name="Mago R."/>
            <person name="Mauceli E."/>
            <person name="Morin E."/>
            <person name="Murat C."/>
            <person name="Pangilinan J.L."/>
            <person name="Park R."/>
            <person name="Pearson M."/>
            <person name="Quesneville H."/>
            <person name="Rouhier N."/>
            <person name="Sakthikumar S."/>
            <person name="Salamov A.A."/>
            <person name="Schmutz J."/>
            <person name="Selles B."/>
            <person name="Shapiro H."/>
            <person name="Tanguay P."/>
            <person name="Tuskan G.A."/>
            <person name="Henrissat B."/>
            <person name="Van de Peer Y."/>
            <person name="Rouze P."/>
            <person name="Ellis J.G."/>
            <person name="Dodds P.N."/>
            <person name="Schein J.E."/>
            <person name="Zhong S."/>
            <person name="Hamelin R.C."/>
            <person name="Grigoriev I.V."/>
            <person name="Szabo L.J."/>
            <person name="Martin F."/>
        </authorList>
    </citation>
    <scope>NUCLEOTIDE SEQUENCE [LARGE SCALE GENOMIC DNA]</scope>
    <source>
        <strain evidence="3">98AG31 / pathotype 3-4-7</strain>
    </source>
</reference>
<feature type="region of interest" description="Disordered" evidence="1">
    <location>
        <begin position="185"/>
        <end position="232"/>
    </location>
</feature>
<organism evidence="3">
    <name type="scientific">Melampsora larici-populina (strain 98AG31 / pathotype 3-4-7)</name>
    <name type="common">Poplar leaf rust fungus</name>
    <dbReference type="NCBI Taxonomy" id="747676"/>
    <lineage>
        <taxon>Eukaryota</taxon>
        <taxon>Fungi</taxon>
        <taxon>Dikarya</taxon>
        <taxon>Basidiomycota</taxon>
        <taxon>Pucciniomycotina</taxon>
        <taxon>Pucciniomycetes</taxon>
        <taxon>Pucciniales</taxon>
        <taxon>Melampsoraceae</taxon>
        <taxon>Melampsora</taxon>
    </lineage>
</organism>
<gene>
    <name evidence="2" type="ORF">MELLADRAFT_117030</name>
</gene>
<keyword evidence="3" id="KW-1185">Reference proteome</keyword>
<dbReference type="GeneID" id="18925931"/>
<dbReference type="EMBL" id="GL883117">
    <property type="protein sequence ID" value="EGG04649.1"/>
    <property type="molecule type" value="Genomic_DNA"/>
</dbReference>
<dbReference type="Proteomes" id="UP000001072">
    <property type="component" value="Unassembled WGS sequence"/>
</dbReference>
<feature type="compositionally biased region" description="Pro residues" evidence="1">
    <location>
        <begin position="59"/>
        <end position="68"/>
    </location>
</feature>
<evidence type="ECO:0000256" key="1">
    <source>
        <dbReference type="SAM" id="MobiDB-lite"/>
    </source>
</evidence>
<evidence type="ECO:0000313" key="2">
    <source>
        <dbReference type="EMBL" id="EGG04649.1"/>
    </source>
</evidence>
<feature type="compositionally biased region" description="Polar residues" evidence="1">
    <location>
        <begin position="122"/>
        <end position="133"/>
    </location>
</feature>
<dbReference type="InParanoid" id="F4RSR5"/>
<dbReference type="AlphaFoldDB" id="F4RSR5"/>
<feature type="region of interest" description="Disordered" evidence="1">
    <location>
        <begin position="1"/>
        <end position="133"/>
    </location>
</feature>
<dbReference type="RefSeq" id="XP_007412088.1">
    <property type="nucleotide sequence ID" value="XM_007412026.1"/>
</dbReference>
<feature type="non-terminal residue" evidence="2">
    <location>
        <position position="232"/>
    </location>
</feature>
<dbReference type="KEGG" id="mlr:MELLADRAFT_117030"/>
<dbReference type="HOGENOM" id="CLU_1197342_0_0_1"/>
<proteinExistence type="predicted"/>
<name>F4RSR5_MELLP</name>
<feature type="compositionally biased region" description="Low complexity" evidence="1">
    <location>
        <begin position="20"/>
        <end position="33"/>
    </location>
</feature>
<protein>
    <submittedName>
        <fullName evidence="2">Uncharacterized protein</fullName>
    </submittedName>
</protein>
<evidence type="ECO:0000313" key="3">
    <source>
        <dbReference type="Proteomes" id="UP000001072"/>
    </source>
</evidence>
<feature type="non-terminal residue" evidence="2">
    <location>
        <position position="1"/>
    </location>
</feature>
<accession>F4RSR5</accession>
<dbReference type="VEuPathDB" id="FungiDB:MELLADRAFT_117030"/>
<sequence>MNPNPNQQGFIPPQGGSFGMEGSESWSSFSSSSANPSVDPFNHDRFHSQTMPHWVPQHHIPPPRPARPPIWQDPIGTAGQTSRASSRGSSNGPALSRQTSRASSRGLATGLAHNQGAFGNMSGPNSLANPTNGAVSAENKTVITSLDDCPDFWNMSVAELYDWQRFVDIQDQHARDFFTTALKKAEDDLDRDQSNTPPPPSSASQRGRRQQGRTSSTPAPAAEGAENKQFRF</sequence>
<feature type="compositionally biased region" description="Polar residues" evidence="1">
    <location>
        <begin position="78"/>
        <end position="103"/>
    </location>
</feature>